<accession>W6PVN8</accession>
<gene>
    <name evidence="1" type="ORF">PROQFM164_S01g001647</name>
</gene>
<evidence type="ECO:0000313" key="1">
    <source>
        <dbReference type="EMBL" id="CDM27836.1"/>
    </source>
</evidence>
<organism evidence="1 2">
    <name type="scientific">Penicillium roqueforti (strain FM164)</name>
    <dbReference type="NCBI Taxonomy" id="1365484"/>
    <lineage>
        <taxon>Eukaryota</taxon>
        <taxon>Fungi</taxon>
        <taxon>Dikarya</taxon>
        <taxon>Ascomycota</taxon>
        <taxon>Pezizomycotina</taxon>
        <taxon>Eurotiomycetes</taxon>
        <taxon>Eurotiomycetidae</taxon>
        <taxon>Eurotiales</taxon>
        <taxon>Aspergillaceae</taxon>
        <taxon>Penicillium</taxon>
    </lineage>
</organism>
<sequence length="56" mass="6219">MHWASLSYPRALIRLLPMSLTIESPVVPLGPFGFGLSEKGKMGRFSPDCLDSLENR</sequence>
<keyword evidence="2" id="KW-1185">Reference proteome</keyword>
<evidence type="ECO:0000313" key="2">
    <source>
        <dbReference type="Proteomes" id="UP000030686"/>
    </source>
</evidence>
<name>W6PVN8_PENRF</name>
<dbReference type="Proteomes" id="UP000030686">
    <property type="component" value="Unassembled WGS sequence"/>
</dbReference>
<dbReference type="AlphaFoldDB" id="W6PVN8"/>
<proteinExistence type="predicted"/>
<protein>
    <submittedName>
        <fullName evidence="1">Genomic scaffold, ProqFM164S01</fullName>
    </submittedName>
</protein>
<reference evidence="1" key="1">
    <citation type="journal article" date="2014" name="Nat. Commun.">
        <title>Multiple recent horizontal transfers of a large genomic region in cheese making fungi.</title>
        <authorList>
            <person name="Cheeseman K."/>
            <person name="Ropars J."/>
            <person name="Renault P."/>
            <person name="Dupont J."/>
            <person name="Gouzy J."/>
            <person name="Branca A."/>
            <person name="Abraham A.L."/>
            <person name="Ceppi M."/>
            <person name="Conseiller E."/>
            <person name="Debuchy R."/>
            <person name="Malagnac F."/>
            <person name="Goarin A."/>
            <person name="Silar P."/>
            <person name="Lacoste S."/>
            <person name="Sallet E."/>
            <person name="Bensimon A."/>
            <person name="Giraud T."/>
            <person name="Brygoo Y."/>
        </authorList>
    </citation>
    <scope>NUCLEOTIDE SEQUENCE [LARGE SCALE GENOMIC DNA]</scope>
    <source>
        <strain evidence="1">FM164</strain>
    </source>
</reference>
<dbReference type="EMBL" id="HG792015">
    <property type="protein sequence ID" value="CDM27836.1"/>
    <property type="molecule type" value="Genomic_DNA"/>
</dbReference>